<dbReference type="InterPro" id="IPR050817">
    <property type="entry name" value="DjlA_DnaK_co-chaperone"/>
</dbReference>
<evidence type="ECO:0000259" key="2">
    <source>
        <dbReference type="PROSITE" id="PS50076"/>
    </source>
</evidence>
<comment type="caution">
    <text evidence="3">The sequence shown here is derived from an EMBL/GenBank/DDBJ whole genome shotgun (WGS) entry which is preliminary data.</text>
</comment>
<accession>A0A4R7FL26</accession>
<proteinExistence type="predicted"/>
<evidence type="ECO:0000256" key="1">
    <source>
        <dbReference type="SAM" id="MobiDB-lite"/>
    </source>
</evidence>
<organism evidence="3 4">
    <name type="scientific">Amnibacterium kyonggiense</name>
    <dbReference type="NCBI Taxonomy" id="595671"/>
    <lineage>
        <taxon>Bacteria</taxon>
        <taxon>Bacillati</taxon>
        <taxon>Actinomycetota</taxon>
        <taxon>Actinomycetes</taxon>
        <taxon>Micrococcales</taxon>
        <taxon>Microbacteriaceae</taxon>
        <taxon>Amnibacterium</taxon>
    </lineage>
</organism>
<dbReference type="InterPro" id="IPR036869">
    <property type="entry name" value="J_dom_sf"/>
</dbReference>
<dbReference type="PROSITE" id="PS50076">
    <property type="entry name" value="DNAJ_2"/>
    <property type="match status" value="1"/>
</dbReference>
<dbReference type="InterPro" id="IPR011528">
    <property type="entry name" value="NERD"/>
</dbReference>
<sequence>MAASPYEVLGVLASATDEDLRRAYRRLLRETHPDTGGDPQRFIAVQAAWERVGSPDARARYDRGRSPAGEPTSWAPSAGRSERPASTRPTARTFGHPGGWRRERYLTLLREWVGLGESIPDPYDPVLVRRAPREIRHLLADAVAEEATARRLATLGIGFTVWHDVAAPTPDEKIDHVVLGPTGLFAIQSEDFGAPLGVRRGELTGEALAGERPMHELAVRAKSVSRAARVKFTGLLLLLPDEHLEVPAESLGTSRGAEQVVLRASTLLTALRDGLPGAPAVGGNEIFEVRTRLQAAVRFA</sequence>
<dbReference type="SMART" id="SM00271">
    <property type="entry name" value="DnaJ"/>
    <property type="match status" value="1"/>
</dbReference>
<evidence type="ECO:0000313" key="3">
    <source>
        <dbReference type="EMBL" id="TDS77090.1"/>
    </source>
</evidence>
<dbReference type="InterPro" id="IPR001623">
    <property type="entry name" value="DnaJ_domain"/>
</dbReference>
<dbReference type="PRINTS" id="PR00625">
    <property type="entry name" value="JDOMAIN"/>
</dbReference>
<dbReference type="Pfam" id="PF00226">
    <property type="entry name" value="DnaJ"/>
    <property type="match status" value="1"/>
</dbReference>
<dbReference type="SUPFAM" id="SSF46565">
    <property type="entry name" value="Chaperone J-domain"/>
    <property type="match status" value="1"/>
</dbReference>
<dbReference type="PANTHER" id="PTHR24074">
    <property type="entry name" value="CO-CHAPERONE PROTEIN DJLA"/>
    <property type="match status" value="1"/>
</dbReference>
<feature type="domain" description="J" evidence="2">
    <location>
        <begin position="4"/>
        <end position="65"/>
    </location>
</feature>
<reference evidence="3 4" key="1">
    <citation type="submission" date="2019-03" db="EMBL/GenBank/DDBJ databases">
        <title>Genomic Encyclopedia of Archaeal and Bacterial Type Strains, Phase II (KMG-II): from individual species to whole genera.</title>
        <authorList>
            <person name="Goeker M."/>
        </authorList>
    </citation>
    <scope>NUCLEOTIDE SEQUENCE [LARGE SCALE GENOMIC DNA]</scope>
    <source>
        <strain evidence="3 4">DSM 24782</strain>
    </source>
</reference>
<dbReference type="Pfam" id="PF08378">
    <property type="entry name" value="NERD"/>
    <property type="match status" value="1"/>
</dbReference>
<dbReference type="EMBL" id="SOAM01000002">
    <property type="protein sequence ID" value="TDS77090.1"/>
    <property type="molecule type" value="Genomic_DNA"/>
</dbReference>
<keyword evidence="4" id="KW-1185">Reference proteome</keyword>
<feature type="region of interest" description="Disordered" evidence="1">
    <location>
        <begin position="56"/>
        <end position="96"/>
    </location>
</feature>
<evidence type="ECO:0000313" key="4">
    <source>
        <dbReference type="Proteomes" id="UP000295344"/>
    </source>
</evidence>
<protein>
    <submittedName>
        <fullName evidence="3">Nuclease-like protein</fullName>
    </submittedName>
</protein>
<dbReference type="Gene3D" id="1.10.287.110">
    <property type="entry name" value="DnaJ domain"/>
    <property type="match status" value="1"/>
</dbReference>
<name>A0A4R7FL26_9MICO</name>
<dbReference type="AlphaFoldDB" id="A0A4R7FL26"/>
<dbReference type="Proteomes" id="UP000295344">
    <property type="component" value="Unassembled WGS sequence"/>
</dbReference>
<gene>
    <name evidence="3" type="ORF">CLV52_2030</name>
</gene>